<evidence type="ECO:0000313" key="2">
    <source>
        <dbReference type="EMBL" id="CCM78582.1"/>
    </source>
</evidence>
<dbReference type="HOGENOM" id="CLU_2773088_0_0_5"/>
<organism evidence="2 3">
    <name type="scientific">Rhizobium mesoamericanum STM3625</name>
    <dbReference type="NCBI Taxonomy" id="1211777"/>
    <lineage>
        <taxon>Bacteria</taxon>
        <taxon>Pseudomonadati</taxon>
        <taxon>Pseudomonadota</taxon>
        <taxon>Alphaproteobacteria</taxon>
        <taxon>Hyphomicrobiales</taxon>
        <taxon>Rhizobiaceae</taxon>
        <taxon>Rhizobium/Agrobacterium group</taxon>
        <taxon>Rhizobium</taxon>
    </lineage>
</organism>
<comment type="caution">
    <text evidence="2">The sequence shown here is derived from an EMBL/GenBank/DDBJ whole genome shotgun (WGS) entry which is preliminary data.</text>
</comment>
<name>K0Q2X4_9HYPH</name>
<dbReference type="AlphaFoldDB" id="K0Q2X4"/>
<dbReference type="EMBL" id="CANI01000039">
    <property type="protein sequence ID" value="CCM78582.1"/>
    <property type="molecule type" value="Genomic_DNA"/>
</dbReference>
<proteinExistence type="predicted"/>
<accession>K0Q2X4</accession>
<reference evidence="2 3" key="1">
    <citation type="journal article" date="2013" name="Genome Announc.">
        <title>Draft Genome Sequence of Rhizobium mesoamericanum STM3625, a Nitrogen-Fixing Symbiont of Mimosa pudica Isolated in French Guiana (South America).</title>
        <authorList>
            <person name="Moulin L."/>
            <person name="Mornico D."/>
            <person name="Melkonian R."/>
            <person name="Klonowska A."/>
        </authorList>
    </citation>
    <scope>NUCLEOTIDE SEQUENCE [LARGE SCALE GENOMIC DNA]</scope>
    <source>
        <strain evidence="2 3">STM3625</strain>
    </source>
</reference>
<gene>
    <name evidence="2" type="ORF">BN77_p11267</name>
</gene>
<evidence type="ECO:0000313" key="3">
    <source>
        <dbReference type="Proteomes" id="UP000009319"/>
    </source>
</evidence>
<protein>
    <submittedName>
        <fullName evidence="2">Uncharacterized protein</fullName>
    </submittedName>
</protein>
<dbReference type="STRING" id="1211777.BN77_p11267"/>
<feature type="region of interest" description="Disordered" evidence="1">
    <location>
        <begin position="1"/>
        <end position="38"/>
    </location>
</feature>
<sequence>MSHARRSSSGTDAAMPCRTSTFSKGSRRMGQESRPDDEELYVAMDGVRDKKQLIFETAFPTPPACFGCP</sequence>
<evidence type="ECO:0000256" key="1">
    <source>
        <dbReference type="SAM" id="MobiDB-lite"/>
    </source>
</evidence>
<dbReference type="Proteomes" id="UP000009319">
    <property type="component" value="Unassembled WGS sequence"/>
</dbReference>
<keyword evidence="3" id="KW-1185">Reference proteome</keyword>